<proteinExistence type="predicted"/>
<keyword evidence="3" id="KW-1185">Reference proteome</keyword>
<gene>
    <name evidence="2" type="ORF">GCM10022242_26860</name>
</gene>
<dbReference type="EMBL" id="BAABAH010000009">
    <property type="protein sequence ID" value="GAA3824013.1"/>
    <property type="molecule type" value="Genomic_DNA"/>
</dbReference>
<dbReference type="Proteomes" id="UP001501821">
    <property type="component" value="Unassembled WGS sequence"/>
</dbReference>
<reference evidence="3" key="1">
    <citation type="journal article" date="2019" name="Int. J. Syst. Evol. Microbiol.">
        <title>The Global Catalogue of Microorganisms (GCM) 10K type strain sequencing project: providing services to taxonomists for standard genome sequencing and annotation.</title>
        <authorList>
            <consortium name="The Broad Institute Genomics Platform"/>
            <consortium name="The Broad Institute Genome Sequencing Center for Infectious Disease"/>
            <person name="Wu L."/>
            <person name="Ma J."/>
        </authorList>
    </citation>
    <scope>NUCLEOTIDE SEQUENCE [LARGE SCALE GENOMIC DNA]</scope>
    <source>
        <strain evidence="3">JCM 16953</strain>
    </source>
</reference>
<evidence type="ECO:0000256" key="1">
    <source>
        <dbReference type="SAM" id="MobiDB-lite"/>
    </source>
</evidence>
<sequence length="141" mass="15759">MTPDDGGDSTWPPSFPHLEIDRLIDRLQSGRTADSAEAYRLLALVAQEAQRLRATAVRLATAKLSEADREARRIVSEAQGHADEMREVGLTVLNTRLDEGERLLATLREAFHVERRSSELARSEESQGWSFRPLSDSGDDE</sequence>
<feature type="compositionally biased region" description="Basic and acidic residues" evidence="1">
    <location>
        <begin position="116"/>
        <end position="125"/>
    </location>
</feature>
<evidence type="ECO:0000313" key="3">
    <source>
        <dbReference type="Proteomes" id="UP001501821"/>
    </source>
</evidence>
<dbReference type="RefSeq" id="WP_344776231.1">
    <property type="nucleotide sequence ID" value="NZ_BAABAH010000009.1"/>
</dbReference>
<protein>
    <recommendedName>
        <fullName evidence="4">ATPase</fullName>
    </recommendedName>
</protein>
<comment type="caution">
    <text evidence="2">The sequence shown here is derived from an EMBL/GenBank/DDBJ whole genome shotgun (WGS) entry which is preliminary data.</text>
</comment>
<feature type="region of interest" description="Disordered" evidence="1">
    <location>
        <begin position="116"/>
        <end position="141"/>
    </location>
</feature>
<name>A0ABP7IQH0_9ACTN</name>
<evidence type="ECO:0008006" key="4">
    <source>
        <dbReference type="Google" id="ProtNLM"/>
    </source>
</evidence>
<evidence type="ECO:0000313" key="2">
    <source>
        <dbReference type="EMBL" id="GAA3824013.1"/>
    </source>
</evidence>
<organism evidence="2 3">
    <name type="scientific">Nocardioides panacisoli</name>
    <dbReference type="NCBI Taxonomy" id="627624"/>
    <lineage>
        <taxon>Bacteria</taxon>
        <taxon>Bacillati</taxon>
        <taxon>Actinomycetota</taxon>
        <taxon>Actinomycetes</taxon>
        <taxon>Propionibacteriales</taxon>
        <taxon>Nocardioidaceae</taxon>
        <taxon>Nocardioides</taxon>
    </lineage>
</organism>
<accession>A0ABP7IQH0</accession>